<dbReference type="AlphaFoldDB" id="A0AAE0INP5"/>
<evidence type="ECO:0000313" key="3">
    <source>
        <dbReference type="Proteomes" id="UP001286456"/>
    </source>
</evidence>
<reference evidence="2" key="2">
    <citation type="submission" date="2023-06" db="EMBL/GenBank/DDBJ databases">
        <authorList>
            <consortium name="Lawrence Berkeley National Laboratory"/>
            <person name="Haridas S."/>
            <person name="Hensen N."/>
            <person name="Bonometti L."/>
            <person name="Westerberg I."/>
            <person name="Brannstrom I.O."/>
            <person name="Guillou S."/>
            <person name="Cros-Aarteil S."/>
            <person name="Calhoun S."/>
            <person name="Kuo A."/>
            <person name="Mondo S."/>
            <person name="Pangilinan J."/>
            <person name="Riley R."/>
            <person name="Labutti K."/>
            <person name="Andreopoulos B."/>
            <person name="Lipzen A."/>
            <person name="Chen C."/>
            <person name="Yanf M."/>
            <person name="Daum C."/>
            <person name="Ng V."/>
            <person name="Clum A."/>
            <person name="Steindorff A."/>
            <person name="Ohm R."/>
            <person name="Martin F."/>
            <person name="Silar P."/>
            <person name="Natvig D."/>
            <person name="Lalanne C."/>
            <person name="Gautier V."/>
            <person name="Ament-Velasquez S.L."/>
            <person name="Kruys A."/>
            <person name="Hutchinson M.I."/>
            <person name="Powell A.J."/>
            <person name="Barry K."/>
            <person name="Miller A.N."/>
            <person name="Grigoriev I.V."/>
            <person name="Debuchy R."/>
            <person name="Gladieux P."/>
            <person name="Thoren M.H."/>
            <person name="Johannesson H."/>
        </authorList>
    </citation>
    <scope>NUCLEOTIDE SEQUENCE</scope>
    <source>
        <strain evidence="2">SMH4131-1</strain>
    </source>
</reference>
<feature type="compositionally biased region" description="Basic and acidic residues" evidence="1">
    <location>
        <begin position="41"/>
        <end position="54"/>
    </location>
</feature>
<evidence type="ECO:0000256" key="1">
    <source>
        <dbReference type="SAM" id="MobiDB-lite"/>
    </source>
</evidence>
<reference evidence="2" key="1">
    <citation type="journal article" date="2023" name="Mol. Phylogenet. Evol.">
        <title>Genome-scale phylogeny and comparative genomics of the fungal order Sordariales.</title>
        <authorList>
            <person name="Hensen N."/>
            <person name="Bonometti L."/>
            <person name="Westerberg I."/>
            <person name="Brannstrom I.O."/>
            <person name="Guillou S."/>
            <person name="Cros-Aarteil S."/>
            <person name="Calhoun S."/>
            <person name="Haridas S."/>
            <person name="Kuo A."/>
            <person name="Mondo S."/>
            <person name="Pangilinan J."/>
            <person name="Riley R."/>
            <person name="LaButti K."/>
            <person name="Andreopoulos B."/>
            <person name="Lipzen A."/>
            <person name="Chen C."/>
            <person name="Yan M."/>
            <person name="Daum C."/>
            <person name="Ng V."/>
            <person name="Clum A."/>
            <person name="Steindorff A."/>
            <person name="Ohm R.A."/>
            <person name="Martin F."/>
            <person name="Silar P."/>
            <person name="Natvig D.O."/>
            <person name="Lalanne C."/>
            <person name="Gautier V."/>
            <person name="Ament-Velasquez S.L."/>
            <person name="Kruys A."/>
            <person name="Hutchinson M.I."/>
            <person name="Powell A.J."/>
            <person name="Barry K."/>
            <person name="Miller A.N."/>
            <person name="Grigoriev I.V."/>
            <person name="Debuchy R."/>
            <person name="Gladieux P."/>
            <person name="Hiltunen Thoren M."/>
            <person name="Johannesson H."/>
        </authorList>
    </citation>
    <scope>NUCLEOTIDE SEQUENCE</scope>
    <source>
        <strain evidence="2">SMH4131-1</strain>
    </source>
</reference>
<organism evidence="2 3">
    <name type="scientific">Cercophora scortea</name>
    <dbReference type="NCBI Taxonomy" id="314031"/>
    <lineage>
        <taxon>Eukaryota</taxon>
        <taxon>Fungi</taxon>
        <taxon>Dikarya</taxon>
        <taxon>Ascomycota</taxon>
        <taxon>Pezizomycotina</taxon>
        <taxon>Sordariomycetes</taxon>
        <taxon>Sordariomycetidae</taxon>
        <taxon>Sordariales</taxon>
        <taxon>Lasiosphaeriaceae</taxon>
        <taxon>Cercophora</taxon>
    </lineage>
</organism>
<feature type="compositionally biased region" description="Polar residues" evidence="1">
    <location>
        <begin position="1"/>
        <end position="13"/>
    </location>
</feature>
<name>A0AAE0INP5_9PEZI</name>
<gene>
    <name evidence="2" type="ORF">B0T19DRAFT_424239</name>
</gene>
<comment type="caution">
    <text evidence="2">The sequence shown here is derived from an EMBL/GenBank/DDBJ whole genome shotgun (WGS) entry which is preliminary data.</text>
</comment>
<proteinExistence type="predicted"/>
<keyword evidence="3" id="KW-1185">Reference proteome</keyword>
<feature type="region of interest" description="Disordered" evidence="1">
    <location>
        <begin position="1"/>
        <end position="55"/>
    </location>
</feature>
<protein>
    <submittedName>
        <fullName evidence="2">Uncharacterized protein</fullName>
    </submittedName>
</protein>
<sequence length="174" mass="19037">MDDDNLNSGFLNISISDSEDDSGSDSSSRSPADGTTAITCKPDEPVSRADRRNALSESDFQILRQSYRPKVENGDIYKTITIPLNPTSAKSKPVNQELLHAVEELYFFRRYHEAVQFVHDVLASGEGEGEGEGAGLLEEDTSKLLRYYQAKCSERLLQAMERETGSGAVNGVGG</sequence>
<accession>A0AAE0INP5</accession>
<dbReference type="Proteomes" id="UP001286456">
    <property type="component" value="Unassembled WGS sequence"/>
</dbReference>
<dbReference type="EMBL" id="JAUEPO010000003">
    <property type="protein sequence ID" value="KAK3328342.1"/>
    <property type="molecule type" value="Genomic_DNA"/>
</dbReference>
<evidence type="ECO:0000313" key="2">
    <source>
        <dbReference type="EMBL" id="KAK3328342.1"/>
    </source>
</evidence>